<feature type="region of interest" description="Disordered" evidence="1">
    <location>
        <begin position="617"/>
        <end position="641"/>
    </location>
</feature>
<dbReference type="SUPFAM" id="SSF55856">
    <property type="entry name" value="Cytochrome b5-like heme/steroid binding domain"/>
    <property type="match status" value="1"/>
</dbReference>
<keyword evidence="4" id="KW-1185">Reference proteome</keyword>
<evidence type="ECO:0000313" key="4">
    <source>
        <dbReference type="Proteomes" id="UP001390339"/>
    </source>
</evidence>
<proteinExistence type="predicted"/>
<dbReference type="PROSITE" id="PS50255">
    <property type="entry name" value="CYTOCHROME_B5_2"/>
    <property type="match status" value="1"/>
</dbReference>
<accession>A0ABR2I8F4</accession>
<feature type="region of interest" description="Disordered" evidence="1">
    <location>
        <begin position="1093"/>
        <end position="1115"/>
    </location>
</feature>
<organism evidence="3 4">
    <name type="scientific">Apiospora arundinis</name>
    <dbReference type="NCBI Taxonomy" id="335852"/>
    <lineage>
        <taxon>Eukaryota</taxon>
        <taxon>Fungi</taxon>
        <taxon>Dikarya</taxon>
        <taxon>Ascomycota</taxon>
        <taxon>Pezizomycotina</taxon>
        <taxon>Sordariomycetes</taxon>
        <taxon>Xylariomycetidae</taxon>
        <taxon>Amphisphaeriales</taxon>
        <taxon>Apiosporaceae</taxon>
        <taxon>Apiospora</taxon>
    </lineage>
</organism>
<dbReference type="InterPro" id="IPR036400">
    <property type="entry name" value="Cyt_B5-like_heme/steroid_sf"/>
</dbReference>
<feature type="compositionally biased region" description="Basic and acidic residues" evidence="1">
    <location>
        <begin position="620"/>
        <end position="640"/>
    </location>
</feature>
<dbReference type="Proteomes" id="UP001390339">
    <property type="component" value="Unassembled WGS sequence"/>
</dbReference>
<dbReference type="Pfam" id="PF00173">
    <property type="entry name" value="Cyt-b5"/>
    <property type="match status" value="1"/>
</dbReference>
<dbReference type="SMART" id="SM01117">
    <property type="entry name" value="Cyt-b5"/>
    <property type="match status" value="1"/>
</dbReference>
<reference evidence="3 4" key="1">
    <citation type="journal article" date="2024" name="IMA Fungus">
        <title>Apiospora arundinis, a panoply of carbohydrate-active enzymes and secondary metabolites.</title>
        <authorList>
            <person name="Sorensen T."/>
            <person name="Petersen C."/>
            <person name="Muurmann A.T."/>
            <person name="Christiansen J.V."/>
            <person name="Brundto M.L."/>
            <person name="Overgaard C.K."/>
            <person name="Boysen A.T."/>
            <person name="Wollenberg R.D."/>
            <person name="Larsen T.O."/>
            <person name="Sorensen J.L."/>
            <person name="Nielsen K.L."/>
            <person name="Sondergaard T.E."/>
        </authorList>
    </citation>
    <scope>NUCLEOTIDE SEQUENCE [LARGE SCALE GENOMIC DNA]</scope>
    <source>
        <strain evidence="3 4">AAU 773</strain>
    </source>
</reference>
<dbReference type="InterPro" id="IPR001199">
    <property type="entry name" value="Cyt_B5-like_heme/steroid-bd"/>
</dbReference>
<sequence length="1115" mass="129048">MPSEADLDKLFNTERFQEQRQYGLKNWQIGALNEDMAHLPYRGGHSSAYDHAANFEKFKQNTFTVDESKWYRFLRKDRWLDPDDRTLENETRKHIQRWTVNDDKIWGQVKILTEWVYRVLELLIKERDPWLDTVLWGDFMHQDGRDPDPGLRTEPKGMVLRSRTITEILNTKASFGWFTTSLTLLHELMHAIVYHRRLEKWGPKGLNLAEEAEPYIRDDQLFEAGISLERHLLGGSEVSAASFDFHKTPPGEAQQVKLCSFTLSSDEVPWSHRAYKRPPKDDQDWTFMNAPMKINHSWHVPAFYCALLFTDEYWDKVVAKKGRGALKPPTVSFSASEFQVKTGLTRSYDIEVSQRHGVDELQEPLDRVRNELRTRKQRMHQLRPWFDTEFPQWGTSVWGSSSLFRRLVQVFSVFHTRRLYRQCCSLTVSLMTACYNTMSDRTTVRSIRIACGLYFKLTYLMAASLPAEKLERRQSVSKRTYTRAIGHVGPPTLSQDSYREYDAVTNPIFLDINGGKSPPEDPIEYLQALEKHLFPTWRYHIDAGPREWTEALVDGYHDLLQQRKKPGQNPQKDWADFNFKIPPYRRNADYYVLDFARESSTPQARLNFRLVNRPNPMEAIDPRLPKKPSRMREPDPRKPPETFLTANQVASRNFVLLFTGEGNTEVWDPTGLDVTFVNVTGDTVTVGTTFADQRQLIYNKTINGLVLEDDRNAMAASFRRRLRDGRVRRRGRLMAMMTETEIRQMDGEYSTPLFKIWEDKVFNITEFLHTATEEEKDAVMSSVPGQPEHLDPNKLPQGSPILERLNRYLCAMVRPETCTSWNQVHNNPQLFTKDELRMHDNPDDGIYIAIEGVVYDITDYRQHHPAADTALAGLFGHDATEAFSKAHPNHFPNRDHQIYDHFPNYDFQVYGHTVRNVGRMVEEWDATTAIPANCVVLHGHALFLPGAKAHWGAADLTRQLTHPAAGADGAARARELQDYYDTNRFFYTRAKMVTREAKDPLKKSIAFPELRRHQDYRAAQGKWVRDMGTDIIYDITSVLRHPDCFPNVPAPLLNPAGIRGDELAGCSRWLEKNLKHRQKGRYATVAITPMMAKKARKPAIPPSTRRQYGGIKKNK</sequence>
<feature type="domain" description="Cytochrome b5 heme-binding" evidence="2">
    <location>
        <begin position="828"/>
        <end position="890"/>
    </location>
</feature>
<protein>
    <submittedName>
        <fullName evidence="3">Cytochrome b5</fullName>
    </submittedName>
</protein>
<evidence type="ECO:0000256" key="1">
    <source>
        <dbReference type="SAM" id="MobiDB-lite"/>
    </source>
</evidence>
<evidence type="ECO:0000259" key="2">
    <source>
        <dbReference type="PROSITE" id="PS50255"/>
    </source>
</evidence>
<gene>
    <name evidence="3" type="ORF">PGQ11_009974</name>
</gene>
<dbReference type="EMBL" id="JAPCWZ010000006">
    <property type="protein sequence ID" value="KAK8859240.1"/>
    <property type="molecule type" value="Genomic_DNA"/>
</dbReference>
<comment type="caution">
    <text evidence="3">The sequence shown here is derived from an EMBL/GenBank/DDBJ whole genome shotgun (WGS) entry which is preliminary data.</text>
</comment>
<evidence type="ECO:0000313" key="3">
    <source>
        <dbReference type="EMBL" id="KAK8859240.1"/>
    </source>
</evidence>
<name>A0ABR2I8F4_9PEZI</name>
<dbReference type="Gene3D" id="3.10.120.10">
    <property type="entry name" value="Cytochrome b5-like heme/steroid binding domain"/>
    <property type="match status" value="1"/>
</dbReference>